<evidence type="ECO:0008006" key="4">
    <source>
        <dbReference type="Google" id="ProtNLM"/>
    </source>
</evidence>
<evidence type="ECO:0000313" key="2">
    <source>
        <dbReference type="EnsemblPlants" id="OMERI01G27610.1"/>
    </source>
</evidence>
<proteinExistence type="predicted"/>
<dbReference type="Gramene" id="OMERI01G27610.1">
    <property type="protein sequence ID" value="OMERI01G27610.1"/>
    <property type="gene ID" value="OMERI01G27610"/>
</dbReference>
<feature type="region of interest" description="Disordered" evidence="1">
    <location>
        <begin position="1"/>
        <end position="48"/>
    </location>
</feature>
<feature type="region of interest" description="Disordered" evidence="1">
    <location>
        <begin position="77"/>
        <end position="102"/>
    </location>
</feature>
<feature type="compositionally biased region" description="Basic and acidic residues" evidence="1">
    <location>
        <begin position="78"/>
        <end position="102"/>
    </location>
</feature>
<organism evidence="2">
    <name type="scientific">Oryza meridionalis</name>
    <dbReference type="NCBI Taxonomy" id="40149"/>
    <lineage>
        <taxon>Eukaryota</taxon>
        <taxon>Viridiplantae</taxon>
        <taxon>Streptophyta</taxon>
        <taxon>Embryophyta</taxon>
        <taxon>Tracheophyta</taxon>
        <taxon>Spermatophyta</taxon>
        <taxon>Magnoliopsida</taxon>
        <taxon>Liliopsida</taxon>
        <taxon>Poales</taxon>
        <taxon>Poaceae</taxon>
        <taxon>BOP clade</taxon>
        <taxon>Oryzoideae</taxon>
        <taxon>Oryzeae</taxon>
        <taxon>Oryzinae</taxon>
        <taxon>Oryza</taxon>
    </lineage>
</organism>
<name>A0A0E0C7L0_9ORYZ</name>
<reference evidence="2" key="2">
    <citation type="submission" date="2018-05" db="EMBL/GenBank/DDBJ databases">
        <title>OmerRS3 (Oryza meridionalis Reference Sequence Version 3).</title>
        <authorList>
            <person name="Zhang J."/>
            <person name="Kudrna D."/>
            <person name="Lee S."/>
            <person name="Talag J."/>
            <person name="Welchert J."/>
            <person name="Wing R.A."/>
        </authorList>
    </citation>
    <scope>NUCLEOTIDE SEQUENCE [LARGE SCALE GENOMIC DNA]</scope>
    <source>
        <strain evidence="2">cv. OR44</strain>
    </source>
</reference>
<reference evidence="2" key="1">
    <citation type="submission" date="2015-04" db="UniProtKB">
        <authorList>
            <consortium name="EnsemblPlants"/>
        </authorList>
    </citation>
    <scope>IDENTIFICATION</scope>
</reference>
<accession>A0A0E0C7L0</accession>
<evidence type="ECO:0000313" key="3">
    <source>
        <dbReference type="Proteomes" id="UP000008021"/>
    </source>
</evidence>
<dbReference type="AlphaFoldDB" id="A0A0E0C7L0"/>
<dbReference type="EnsemblPlants" id="OMERI01G27610.1">
    <property type="protein sequence ID" value="OMERI01G27610.1"/>
    <property type="gene ID" value="OMERI01G27610"/>
</dbReference>
<dbReference type="STRING" id="40149.A0A0E0C7L0"/>
<keyword evidence="3" id="KW-1185">Reference proteome</keyword>
<dbReference type="HOGENOM" id="CLU_2281918_0_0_1"/>
<sequence>MGQALGGHMRRHRGETGSTTVVLTGADVDDSGGATVPQPPEAMLDLNYPPPVAVPPSPAAARAHLLSASRLWSVERGGGGREMVRGGEEEADMRDPRGSHTE</sequence>
<evidence type="ECO:0000256" key="1">
    <source>
        <dbReference type="SAM" id="MobiDB-lite"/>
    </source>
</evidence>
<protein>
    <recommendedName>
        <fullName evidence="4">C2H2-type domain-containing protein</fullName>
    </recommendedName>
</protein>
<dbReference type="Proteomes" id="UP000008021">
    <property type="component" value="Chromosome 1"/>
</dbReference>